<evidence type="ECO:0000313" key="4">
    <source>
        <dbReference type="EMBL" id="EAW31545.1"/>
    </source>
</evidence>
<gene>
    <name evidence="4" type="ORF">GP2143_08344</name>
</gene>
<feature type="modified residue" description="4-aspartylphosphate" evidence="1">
    <location>
        <position position="188"/>
    </location>
</feature>
<dbReference type="GO" id="GO:0004016">
    <property type="term" value="F:adenylate cyclase activity"/>
    <property type="evidence" value="ECO:0007669"/>
    <property type="project" value="UniProtKB-ARBA"/>
</dbReference>
<dbReference type="Gene3D" id="3.40.50.2300">
    <property type="match status" value="1"/>
</dbReference>
<dbReference type="Pfam" id="PF00211">
    <property type="entry name" value="Guanylate_cyc"/>
    <property type="match status" value="1"/>
</dbReference>
<dbReference type="InterPro" id="IPR050697">
    <property type="entry name" value="Adenylyl/Guanylyl_Cyclase_3/4"/>
</dbReference>
<feature type="domain" description="Response regulatory" evidence="2">
    <location>
        <begin position="139"/>
        <end position="255"/>
    </location>
</feature>
<reference evidence="4 5" key="1">
    <citation type="journal article" date="2010" name="J. Bacteriol.">
        <title>Genome sequence of the oligotrophic marine Gammaproteobacterium HTCC2143, isolated from the Oregon Coast.</title>
        <authorList>
            <person name="Oh H.M."/>
            <person name="Kang I."/>
            <person name="Ferriera S."/>
            <person name="Giovannoni S.J."/>
            <person name="Cho J.C."/>
        </authorList>
    </citation>
    <scope>NUCLEOTIDE SEQUENCE [LARGE SCALE GENOMIC DNA]</scope>
    <source>
        <strain evidence="4 5">HTCC2143</strain>
    </source>
</reference>
<proteinExistence type="predicted"/>
<name>A0YCM6_9GAMM</name>
<organism evidence="4 5">
    <name type="scientific">marine gamma proteobacterium HTCC2143</name>
    <dbReference type="NCBI Taxonomy" id="247633"/>
    <lineage>
        <taxon>Bacteria</taxon>
        <taxon>Pseudomonadati</taxon>
        <taxon>Pseudomonadota</taxon>
        <taxon>Gammaproteobacteria</taxon>
        <taxon>Cellvibrionales</taxon>
        <taxon>Spongiibacteraceae</taxon>
        <taxon>BD1-7 clade</taxon>
    </lineage>
</organism>
<keyword evidence="5" id="KW-1185">Reference proteome</keyword>
<evidence type="ECO:0000256" key="1">
    <source>
        <dbReference type="PROSITE-ProRule" id="PRU00169"/>
    </source>
</evidence>
<accession>A0YCM6</accession>
<dbReference type="OrthoDB" id="9806704at2"/>
<dbReference type="STRING" id="247633.GP2143_08344"/>
<dbReference type="PANTHER" id="PTHR43081">
    <property type="entry name" value="ADENYLATE CYCLASE, TERMINAL-DIFFERENTIATION SPECIFIC-RELATED"/>
    <property type="match status" value="1"/>
</dbReference>
<dbReference type="SUPFAM" id="SSF52172">
    <property type="entry name" value="CheY-like"/>
    <property type="match status" value="1"/>
</dbReference>
<dbReference type="GO" id="GO:0009190">
    <property type="term" value="P:cyclic nucleotide biosynthetic process"/>
    <property type="evidence" value="ECO:0007669"/>
    <property type="project" value="InterPro"/>
</dbReference>
<dbReference type="PANTHER" id="PTHR43081:SF1">
    <property type="entry name" value="ADENYLATE CYCLASE, TERMINAL-DIFFERENTIATION SPECIFIC"/>
    <property type="match status" value="1"/>
</dbReference>
<dbReference type="Gene3D" id="3.30.70.1230">
    <property type="entry name" value="Nucleotide cyclase"/>
    <property type="match status" value="1"/>
</dbReference>
<feature type="domain" description="Guanylate cyclase" evidence="3">
    <location>
        <begin position="311"/>
        <end position="443"/>
    </location>
</feature>
<protein>
    <submittedName>
        <fullName evidence="4">Adenylate/Guanylate Cyclase</fullName>
    </submittedName>
</protein>
<dbReference type="InterPro" id="IPR001054">
    <property type="entry name" value="A/G_cyclase"/>
</dbReference>
<dbReference type="GO" id="GO:0000160">
    <property type="term" value="P:phosphorelay signal transduction system"/>
    <property type="evidence" value="ECO:0007669"/>
    <property type="project" value="InterPro"/>
</dbReference>
<evidence type="ECO:0000259" key="3">
    <source>
        <dbReference type="PROSITE" id="PS50125"/>
    </source>
</evidence>
<dbReference type="PROSITE" id="PS50110">
    <property type="entry name" value="RESPONSE_REGULATORY"/>
    <property type="match status" value="1"/>
</dbReference>
<dbReference type="eggNOG" id="COG3706">
    <property type="taxonomic scope" value="Bacteria"/>
</dbReference>
<dbReference type="SMART" id="SM00448">
    <property type="entry name" value="REC"/>
    <property type="match status" value="1"/>
</dbReference>
<keyword evidence="1" id="KW-0597">Phosphoprotein</keyword>
<sequence length="509" mass="56269">MENNQTHRTRPLWLPDAKKLVDRIDVLQPVAELIGSTSLEGDLKTLKTVGLKLRHFTQSVSRGTIYDNPTVRHELRNLTSAIIGYSEFVLEEMEQTVDGLLYDSLQTILALCHQLSAYDDREDPLADTTGPSIKTIGGTILIVDDQIESRDLLKRYLQLNKTTVLEASNGTSMFAVLTENEVDLILLDLILPEMDGDELLELLKQDEKLRAIPVIVVSGNKETDRVIRCIEAGAEDYLFKPFNPILLQARISAGVERKRWHNKELQYRRELERNQDFIRSVFGRYLSEDIVTRILENPEGLDLGGSQRKVTVLMADIRGFSSIAEQLPPQRVVRLLNNYLGVMSDVVMRYGGTVDEFIGDAILAIFGAPTTSDDDSDRAVQAAIAMQQAMVLINQQNRADQLPEISMGVSINTGLVVAGNIGSEKRAKYGIVGHTVNLTSRIGGYCQAGEILITEATRNDCRSSLAVGPAQHIQAKGILTAIQVYRLEGASPAKTKNSDTSAKNPEAIG</sequence>
<dbReference type="InterPro" id="IPR011006">
    <property type="entry name" value="CheY-like_superfamily"/>
</dbReference>
<dbReference type="SUPFAM" id="SSF55073">
    <property type="entry name" value="Nucleotide cyclase"/>
    <property type="match status" value="1"/>
</dbReference>
<dbReference type="Proteomes" id="UP000004931">
    <property type="component" value="Unassembled WGS sequence"/>
</dbReference>
<dbReference type="PROSITE" id="PS50125">
    <property type="entry name" value="GUANYLATE_CYCLASE_2"/>
    <property type="match status" value="1"/>
</dbReference>
<evidence type="ECO:0000313" key="5">
    <source>
        <dbReference type="Proteomes" id="UP000004931"/>
    </source>
</evidence>
<dbReference type="EMBL" id="AAVT01000003">
    <property type="protein sequence ID" value="EAW31545.1"/>
    <property type="molecule type" value="Genomic_DNA"/>
</dbReference>
<dbReference type="SMART" id="SM00044">
    <property type="entry name" value="CYCc"/>
    <property type="match status" value="1"/>
</dbReference>
<dbReference type="InterPro" id="IPR029787">
    <property type="entry name" value="Nucleotide_cyclase"/>
</dbReference>
<dbReference type="InterPro" id="IPR001789">
    <property type="entry name" value="Sig_transdc_resp-reg_receiver"/>
</dbReference>
<comment type="caution">
    <text evidence="4">The sequence shown here is derived from an EMBL/GenBank/DDBJ whole genome shotgun (WGS) entry which is preliminary data.</text>
</comment>
<evidence type="ECO:0000259" key="2">
    <source>
        <dbReference type="PROSITE" id="PS50110"/>
    </source>
</evidence>
<dbReference type="CDD" id="cd07302">
    <property type="entry name" value="CHD"/>
    <property type="match status" value="1"/>
</dbReference>
<dbReference type="Pfam" id="PF00072">
    <property type="entry name" value="Response_reg"/>
    <property type="match status" value="1"/>
</dbReference>
<dbReference type="AlphaFoldDB" id="A0YCM6"/>
<dbReference type="eggNOG" id="COG2114">
    <property type="taxonomic scope" value="Bacteria"/>
</dbReference>